<comment type="caution">
    <text evidence="2">The sequence shown here is derived from an EMBL/GenBank/DDBJ whole genome shotgun (WGS) entry which is preliminary data.</text>
</comment>
<keyword evidence="3" id="KW-1185">Reference proteome</keyword>
<evidence type="ECO:0000313" key="3">
    <source>
        <dbReference type="Proteomes" id="UP000299084"/>
    </source>
</evidence>
<feature type="region of interest" description="Disordered" evidence="1">
    <location>
        <begin position="274"/>
        <end position="334"/>
    </location>
</feature>
<accession>A0A5N4CHZ7</accession>
<dbReference type="Proteomes" id="UP000299084">
    <property type="component" value="Unassembled WGS sequence"/>
</dbReference>
<reference evidence="2 3" key="1">
    <citation type="journal article" date="2019" name="Mol. Ecol. Resour.">
        <title>Improving Illumina assemblies with Hi-C and long reads: an example with the North African dromedary.</title>
        <authorList>
            <person name="Elbers J.P."/>
            <person name="Rogers M.F."/>
            <person name="Perelman P.L."/>
            <person name="Proskuryakova A.A."/>
            <person name="Serdyukova N.A."/>
            <person name="Johnson W.E."/>
            <person name="Horin P."/>
            <person name="Corander J."/>
            <person name="Murphy D."/>
            <person name="Burger P.A."/>
        </authorList>
    </citation>
    <scope>NUCLEOTIDE SEQUENCE [LARGE SCALE GENOMIC DNA]</scope>
    <source>
        <strain evidence="2">Drom800</strain>
        <tissue evidence="2">Blood</tissue>
    </source>
</reference>
<evidence type="ECO:0000256" key="1">
    <source>
        <dbReference type="SAM" id="MobiDB-lite"/>
    </source>
</evidence>
<gene>
    <name evidence="2" type="ORF">Cadr_000023167</name>
</gene>
<dbReference type="EMBL" id="JWIN03000023">
    <property type="protein sequence ID" value="KAB1258536.1"/>
    <property type="molecule type" value="Genomic_DNA"/>
</dbReference>
<name>A0A5N4CHZ7_CAMDR</name>
<sequence>MAEVGLCHQHSTWPLCLHESHSCLGSPRVMRVETDITTVLVKSGHVLVLTLHPGCHQAADSSSSVMIFITSPPSTSSPVPDLQRFPKLSSLPSPPQTSVIHGKTAEVVSSGKGVVGKAGKVSSGGEATFLGLHVSTRQEIIDSKSPAPPDEWCIWEEPSALGGARLSPSGRVFLQGAPASLPGPGTQGKPAGVQQCLRLGCVLRIGLGRLRLSPRGGKLRQPGRVERRGCCDGLGKMRRPGLRFQRWRGMDRWELGQESWRFLVHASVQTVTTLTNGPSWGTRRGAASLGQGFGSRFKVTQDSSKPEGEEGAETPHNEQSSTSHKGPDNSSSGRQENLITAYKTAHRTEWCSTSGASSTIETGPSTASQASSVSKTGTCISSLLTSA</sequence>
<evidence type="ECO:0000313" key="2">
    <source>
        <dbReference type="EMBL" id="KAB1258536.1"/>
    </source>
</evidence>
<organism evidence="2 3">
    <name type="scientific">Camelus dromedarius</name>
    <name type="common">Dromedary</name>
    <name type="synonym">Arabian camel</name>
    <dbReference type="NCBI Taxonomy" id="9838"/>
    <lineage>
        <taxon>Eukaryota</taxon>
        <taxon>Metazoa</taxon>
        <taxon>Chordata</taxon>
        <taxon>Craniata</taxon>
        <taxon>Vertebrata</taxon>
        <taxon>Euteleostomi</taxon>
        <taxon>Mammalia</taxon>
        <taxon>Eutheria</taxon>
        <taxon>Laurasiatheria</taxon>
        <taxon>Artiodactyla</taxon>
        <taxon>Tylopoda</taxon>
        <taxon>Camelidae</taxon>
        <taxon>Camelus</taxon>
    </lineage>
</organism>
<feature type="region of interest" description="Disordered" evidence="1">
    <location>
        <begin position="351"/>
        <end position="377"/>
    </location>
</feature>
<protein>
    <submittedName>
        <fullName evidence="2">Uncharacterized protein</fullName>
    </submittedName>
</protein>
<proteinExistence type="predicted"/>
<feature type="compositionally biased region" description="Polar residues" evidence="1">
    <location>
        <begin position="317"/>
        <end position="334"/>
    </location>
</feature>
<dbReference type="AlphaFoldDB" id="A0A5N4CHZ7"/>
<feature type="compositionally biased region" description="Basic and acidic residues" evidence="1">
    <location>
        <begin position="304"/>
        <end position="316"/>
    </location>
</feature>